<accession>A0A673U3F8</accession>
<feature type="domain" description="Golgin subfamily A conserved" evidence="4">
    <location>
        <begin position="416"/>
        <end position="922"/>
    </location>
</feature>
<dbReference type="OrthoDB" id="5978643at2759"/>
<sequence>MMWPPRPPPCPGMSEETRQSKLAAAKKKLREYQQRNSPGVPAGAKKKRKIKNGSSPETATSDGCHSPEDIQDILKVLVSDLNRSNGVALPPLDKWKVPKDRAAPAAPAVDDTVSPGGVPSPCASPPRVTSMASTQNHTAENDSFLMEESKCLSSTESLRQLSQQLNGLVSESSSYINGEGLASSASIKDLESRYQELSLALDSSNLTNKQLSSKIEELKQQHQEALDQLEKEKKEFEQKLLKEQGSLREQLQVHIQTIGILVSEKTDLHTALVHTQQAVRQKAGESEDLASRLQSSRQRIGELERTLSAVSTQQKQVDKNNKDLTKERDALKLELYQNNKDNEDLKEQNSELQERLRVCMEEKAALQLGVGDLEKKLEMSELLLQQFSSGSQPADSNQQLQQALEEQARLEARMEQLKDTLKHMQLERDKYAENLKEDNAFWQERMKQMSEKMNQLKEEKEQSVSQVQELEASVAELKKQLATPPAQEPPAGPSEVEERLQAEADRLQKELESLAGQLRAQVQDNEGLSRLNWEQEQRLLELERAAECWGEQAEERKQILETMQNDRTTISRALSQNRELKEQLAELQNGFVRMSNENMEITSALQSEQHVKKELAKKVGQLQEKLAELKETVELKSQEAESLQQQRDQFASHLQQYVAAFQQMASDKEVLQKQVLLQTQLLDRLQHEQVQGKAEAEIARQELQETQGRLEAATQQNQQLQAQLGFGAVPEEGDRLDSEEEEGKAAPPRLSMPEDLDSREAMVAFCNSALASAEEEQARLRRQLKEQRLRCQHLARLAAPGPLEDSVPGETHQALQAAMDKLQSRFLELMQEKVDLKERVEDLEHRCIQLSGETDTIGEYITLYQNQRAVLKERHREKEEYISRLAQDKEEMKVKLLELQELVLRLVDERNEWQGRFLASAQNPAGEPTTAPPAQELGTANSQGDDLREVSLADNDSVEPPQGEALPRHTGAENPTAQQIMKLLCEIQNPRERPGLGSNPCIPFFYRADDNDEVKITVV</sequence>
<dbReference type="AlphaFoldDB" id="A0A673U3F8"/>
<reference evidence="5" key="3">
    <citation type="submission" date="2025-09" db="UniProtKB">
        <authorList>
            <consortium name="Ensembl"/>
        </authorList>
    </citation>
    <scope>IDENTIFICATION</scope>
</reference>
<keyword evidence="6" id="KW-1185">Reference proteome</keyword>
<dbReference type="Proteomes" id="UP000472268">
    <property type="component" value="Chromosome 13"/>
</dbReference>
<dbReference type="InterPro" id="IPR024858">
    <property type="entry name" value="GOLGA"/>
</dbReference>
<evidence type="ECO:0000256" key="2">
    <source>
        <dbReference type="SAM" id="Coils"/>
    </source>
</evidence>
<feature type="region of interest" description="Disordered" evidence="3">
    <location>
        <begin position="732"/>
        <end position="754"/>
    </location>
</feature>
<evidence type="ECO:0000256" key="1">
    <source>
        <dbReference type="ARBA" id="ARBA00023054"/>
    </source>
</evidence>
<dbReference type="InterPro" id="IPR043976">
    <property type="entry name" value="GOLGA_cons_dom"/>
</dbReference>
<evidence type="ECO:0000313" key="5">
    <source>
        <dbReference type="Ensembl" id="ENSSSUP00005015854.1"/>
    </source>
</evidence>
<dbReference type="CTD" id="2801"/>
<name>A0A673U3F8_SURSU</name>
<feature type="compositionally biased region" description="Pro residues" evidence="3">
    <location>
        <begin position="1"/>
        <end position="11"/>
    </location>
</feature>
<dbReference type="PANTHER" id="PTHR10881">
    <property type="entry name" value="GOLGIN SUBFAMILY A MEMBER-RELATED"/>
    <property type="match status" value="1"/>
</dbReference>
<gene>
    <name evidence="5" type="primary">GOLGA2</name>
</gene>
<keyword evidence="1 2" id="KW-0175">Coiled coil</keyword>
<feature type="coiled-coil region" evidence="2">
    <location>
        <begin position="763"/>
        <end position="853"/>
    </location>
</feature>
<dbReference type="GO" id="GO:0000137">
    <property type="term" value="C:Golgi cis cisterna"/>
    <property type="evidence" value="ECO:0007669"/>
    <property type="project" value="TreeGrafter"/>
</dbReference>
<dbReference type="RefSeq" id="XP_029775749.1">
    <property type="nucleotide sequence ID" value="XM_029919889.1"/>
</dbReference>
<evidence type="ECO:0000313" key="6">
    <source>
        <dbReference type="Proteomes" id="UP000472268"/>
    </source>
</evidence>
<feature type="coiled-coil region" evidence="2">
    <location>
        <begin position="882"/>
        <end position="909"/>
    </location>
</feature>
<feature type="region of interest" description="Disordered" evidence="3">
    <location>
        <begin position="1"/>
        <end position="67"/>
    </location>
</feature>
<feature type="compositionally biased region" description="Polar residues" evidence="3">
    <location>
        <begin position="52"/>
        <end position="63"/>
    </location>
</feature>
<dbReference type="InterPro" id="IPR043937">
    <property type="entry name" value="GOLGA_C"/>
</dbReference>
<evidence type="ECO:0000259" key="4">
    <source>
        <dbReference type="Pfam" id="PF15070"/>
    </source>
</evidence>
<dbReference type="GO" id="GO:0005801">
    <property type="term" value="C:cis-Golgi network"/>
    <property type="evidence" value="ECO:0007669"/>
    <property type="project" value="InterPro"/>
</dbReference>
<evidence type="ECO:0000256" key="3">
    <source>
        <dbReference type="SAM" id="MobiDB-lite"/>
    </source>
</evidence>
<feature type="coiled-coil region" evidence="2">
    <location>
        <begin position="286"/>
        <end position="362"/>
    </location>
</feature>
<protein>
    <recommendedName>
        <fullName evidence="4">Golgin subfamily A conserved domain-containing protein</fullName>
    </recommendedName>
</protein>
<dbReference type="OMA" id="IQVIIAE"/>
<dbReference type="PANTHER" id="PTHR10881:SF46">
    <property type="entry name" value="GOLGIN SUBFAMILY A MEMBER 2"/>
    <property type="match status" value="1"/>
</dbReference>
<dbReference type="GO" id="GO:0032580">
    <property type="term" value="C:Golgi cisterna membrane"/>
    <property type="evidence" value="ECO:0007669"/>
    <property type="project" value="TreeGrafter"/>
</dbReference>
<feature type="coiled-coil region" evidence="2">
    <location>
        <begin position="682"/>
        <end position="723"/>
    </location>
</feature>
<proteinExistence type="predicted"/>
<dbReference type="GeneID" id="115276088"/>
<feature type="region of interest" description="Disordered" evidence="3">
    <location>
        <begin position="84"/>
        <end position="137"/>
    </location>
</feature>
<feature type="coiled-coil region" evidence="2">
    <location>
        <begin position="397"/>
        <end position="524"/>
    </location>
</feature>
<feature type="region of interest" description="Disordered" evidence="3">
    <location>
        <begin position="920"/>
        <end position="943"/>
    </location>
</feature>
<feature type="coiled-coil region" evidence="2">
    <location>
        <begin position="563"/>
        <end position="646"/>
    </location>
</feature>
<dbReference type="Ensembl" id="ENSSSUT00005018084.1">
    <property type="protein sequence ID" value="ENSSSUP00005015854.1"/>
    <property type="gene ID" value="ENSSSUG00005010199.1"/>
</dbReference>
<reference evidence="5 6" key="1">
    <citation type="submission" date="2019-05" db="EMBL/GenBank/DDBJ databases">
        <title>A Chromosome-scale Meerkat (S. suricatta) Genome Assembly.</title>
        <authorList>
            <person name="Dudchenko O."/>
            <person name="Lieberman Aiden E."/>
            <person name="Tung J."/>
            <person name="Barreiro L.B."/>
            <person name="Clutton-Brock T.H."/>
        </authorList>
    </citation>
    <scope>NUCLEOTIDE SEQUENCE [LARGE SCALE GENOMIC DNA]</scope>
</reference>
<dbReference type="Pfam" id="PF19046">
    <property type="entry name" value="GM130_C"/>
    <property type="match status" value="1"/>
</dbReference>
<dbReference type="GO" id="GO:0007030">
    <property type="term" value="P:Golgi organization"/>
    <property type="evidence" value="ECO:0007669"/>
    <property type="project" value="TreeGrafter"/>
</dbReference>
<feature type="coiled-coil region" evidence="2">
    <location>
        <begin position="187"/>
        <end position="246"/>
    </location>
</feature>
<reference evidence="5" key="2">
    <citation type="submission" date="2025-08" db="UniProtKB">
        <authorList>
            <consortium name="Ensembl"/>
        </authorList>
    </citation>
    <scope>IDENTIFICATION</scope>
</reference>
<organism evidence="5 6">
    <name type="scientific">Suricata suricatta</name>
    <name type="common">Meerkat</name>
    <dbReference type="NCBI Taxonomy" id="37032"/>
    <lineage>
        <taxon>Eukaryota</taxon>
        <taxon>Metazoa</taxon>
        <taxon>Chordata</taxon>
        <taxon>Craniata</taxon>
        <taxon>Vertebrata</taxon>
        <taxon>Euteleostomi</taxon>
        <taxon>Mammalia</taxon>
        <taxon>Eutheria</taxon>
        <taxon>Laurasiatheria</taxon>
        <taxon>Carnivora</taxon>
        <taxon>Feliformia</taxon>
        <taxon>Herpestidae</taxon>
        <taxon>Suricata</taxon>
    </lineage>
</organism>
<feature type="compositionally biased region" description="Basic and acidic residues" evidence="3">
    <location>
        <begin position="93"/>
        <end position="102"/>
    </location>
</feature>
<dbReference type="Pfam" id="PF15070">
    <property type="entry name" value="GOLGA2L5"/>
    <property type="match status" value="1"/>
</dbReference>